<feature type="compositionally biased region" description="Basic residues" evidence="1">
    <location>
        <begin position="206"/>
        <end position="216"/>
    </location>
</feature>
<reference evidence="3" key="1">
    <citation type="submission" date="2021-03" db="EMBL/GenBank/DDBJ databases">
        <authorList>
            <person name="Tagirdzhanova G."/>
        </authorList>
    </citation>
    <scope>NUCLEOTIDE SEQUENCE</scope>
</reference>
<dbReference type="InterPro" id="IPR001623">
    <property type="entry name" value="DnaJ_domain"/>
</dbReference>
<gene>
    <name evidence="3" type="ORF">GOMPHAMPRED_006632</name>
</gene>
<dbReference type="Proteomes" id="UP000664169">
    <property type="component" value="Unassembled WGS sequence"/>
</dbReference>
<sequence>MPKPTFFNYYQMLGIVESDDRTTARSKLRAALVLTHPDKHPPELKDEYTEKSAVLSAGFDLFSDEKSLKKWRKEYSDEVRKWFQKPASRKNKPMDSYVPAKYLQWLAADAMWYELKHISSWRAEERAGTAKLAEEKPKQKEAEEVIHKQTQASQQKSTGQRPEVKIPKSKGESEKSKKKKQKTNPKASSTRQPRRPKTKEQTTQRPKQKSQRKKSFKNASEAEEDSDCEVPWEIEEDSDYEMPCDIEEDLDYKVPWETDEDSDYKVPWEADYVVIDDDDEEEEADRPSRRTRSKTSKAQKGMGSPGVVREAQYSSSPEDSFPINERKRKRITAGSDDGLAAILLTERVRTPY</sequence>
<feature type="domain" description="J" evidence="2">
    <location>
        <begin position="8"/>
        <end position="79"/>
    </location>
</feature>
<dbReference type="EMBL" id="CAJPDQ010000046">
    <property type="protein sequence ID" value="CAF9932653.1"/>
    <property type="molecule type" value="Genomic_DNA"/>
</dbReference>
<proteinExistence type="predicted"/>
<evidence type="ECO:0000313" key="4">
    <source>
        <dbReference type="Proteomes" id="UP000664169"/>
    </source>
</evidence>
<organism evidence="3 4">
    <name type="scientific">Gomphillus americanus</name>
    <dbReference type="NCBI Taxonomy" id="1940652"/>
    <lineage>
        <taxon>Eukaryota</taxon>
        <taxon>Fungi</taxon>
        <taxon>Dikarya</taxon>
        <taxon>Ascomycota</taxon>
        <taxon>Pezizomycotina</taxon>
        <taxon>Lecanoromycetes</taxon>
        <taxon>OSLEUM clade</taxon>
        <taxon>Ostropomycetidae</taxon>
        <taxon>Ostropales</taxon>
        <taxon>Graphidaceae</taxon>
        <taxon>Gomphilloideae</taxon>
        <taxon>Gomphillus</taxon>
    </lineage>
</organism>
<name>A0A8H3G3U6_9LECA</name>
<evidence type="ECO:0000256" key="1">
    <source>
        <dbReference type="SAM" id="MobiDB-lite"/>
    </source>
</evidence>
<feature type="compositionally biased region" description="Polar residues" evidence="1">
    <location>
        <begin position="148"/>
        <end position="160"/>
    </location>
</feature>
<feature type="compositionally biased region" description="Acidic residues" evidence="1">
    <location>
        <begin position="274"/>
        <end position="284"/>
    </location>
</feature>
<protein>
    <recommendedName>
        <fullName evidence="2">J domain-containing protein</fullName>
    </recommendedName>
</protein>
<dbReference type="AlphaFoldDB" id="A0A8H3G3U6"/>
<feature type="compositionally biased region" description="Basic and acidic residues" evidence="1">
    <location>
        <begin position="129"/>
        <end position="147"/>
    </location>
</feature>
<feature type="compositionally biased region" description="Basic and acidic residues" evidence="1">
    <location>
        <begin position="162"/>
        <end position="175"/>
    </location>
</feature>
<dbReference type="PROSITE" id="PS50076">
    <property type="entry name" value="DNAJ_2"/>
    <property type="match status" value="1"/>
</dbReference>
<feature type="region of interest" description="Disordered" evidence="1">
    <location>
        <begin position="129"/>
        <end position="332"/>
    </location>
</feature>
<dbReference type="Gene3D" id="1.10.287.110">
    <property type="entry name" value="DnaJ domain"/>
    <property type="match status" value="1"/>
</dbReference>
<evidence type="ECO:0000313" key="3">
    <source>
        <dbReference type="EMBL" id="CAF9932653.1"/>
    </source>
</evidence>
<comment type="caution">
    <text evidence="3">The sequence shown here is derived from an EMBL/GenBank/DDBJ whole genome shotgun (WGS) entry which is preliminary data.</text>
</comment>
<accession>A0A8H3G3U6</accession>
<evidence type="ECO:0000259" key="2">
    <source>
        <dbReference type="PROSITE" id="PS50076"/>
    </source>
</evidence>
<keyword evidence="4" id="KW-1185">Reference proteome</keyword>
<dbReference type="SUPFAM" id="SSF46565">
    <property type="entry name" value="Chaperone J-domain"/>
    <property type="match status" value="1"/>
</dbReference>
<feature type="compositionally biased region" description="Acidic residues" evidence="1">
    <location>
        <begin position="221"/>
        <end position="250"/>
    </location>
</feature>
<dbReference type="InterPro" id="IPR036869">
    <property type="entry name" value="J_dom_sf"/>
</dbReference>